<dbReference type="RefSeq" id="WP_261513680.1">
    <property type="nucleotide sequence ID" value="NZ_JAODNV010000003.1"/>
</dbReference>
<dbReference type="GO" id="GO:0008233">
    <property type="term" value="F:peptidase activity"/>
    <property type="evidence" value="ECO:0007669"/>
    <property type="project" value="UniProtKB-KW"/>
</dbReference>
<dbReference type="EMBL" id="JAODNV010000003">
    <property type="protein sequence ID" value="MCT8989014.1"/>
    <property type="molecule type" value="Genomic_DNA"/>
</dbReference>
<sequence>MLLHGGVIGELEIRRSKRGGRRLKGRFPYGKRAVLSDGGRTGRPKKERFAPRAFSYRVEAPDKEIHLLMGHDFNRPLASKLTGTLQLRDTPEALTFTADITPEIAATSYGRDVLAQIDSGLAYGISPGFRIPPRRAVPNAEKIEQEPDDGTIDEDGEPRRGAIIRTILSALLYELSIVTRPAYKESTIETEDEPGEEEEDGEEEDNEQIAARNWEMTKSGLIVPEPPDAGLRRALARWRA</sequence>
<feature type="region of interest" description="Disordered" evidence="4">
    <location>
        <begin position="138"/>
        <end position="158"/>
    </location>
</feature>
<reference evidence="6" key="1">
    <citation type="submission" date="2022-08" db="EMBL/GenBank/DDBJ databases">
        <title>Chelativorans sichuanense sp. nov., a paraffin oil-degrading bacterium isolated from a mixture of oil-based drill cuttings and paddy soil.</title>
        <authorList>
            <person name="Yu J."/>
            <person name="Liu H."/>
            <person name="Chen Q."/>
        </authorList>
    </citation>
    <scope>NUCLEOTIDE SEQUENCE</scope>
    <source>
        <strain evidence="6">SCAU 2101</strain>
    </source>
</reference>
<keyword evidence="3" id="KW-0378">Hydrolase</keyword>
<evidence type="ECO:0000256" key="4">
    <source>
        <dbReference type="SAM" id="MobiDB-lite"/>
    </source>
</evidence>
<dbReference type="InterPro" id="IPR054613">
    <property type="entry name" value="Peptidase_S78_dom"/>
</dbReference>
<protein>
    <submittedName>
        <fullName evidence="6">HK97 family phage prohead protease</fullName>
    </submittedName>
</protein>
<evidence type="ECO:0000313" key="7">
    <source>
        <dbReference type="Proteomes" id="UP001149009"/>
    </source>
</evidence>
<feature type="compositionally biased region" description="Acidic residues" evidence="4">
    <location>
        <begin position="188"/>
        <end position="207"/>
    </location>
</feature>
<name>A0A9X3AZ09_9HYPH</name>
<feature type="region of interest" description="Disordered" evidence="4">
    <location>
        <begin position="184"/>
        <end position="210"/>
    </location>
</feature>
<feature type="domain" description="Prohead serine protease" evidence="5">
    <location>
        <begin position="45"/>
        <end position="193"/>
    </location>
</feature>
<keyword evidence="2 6" id="KW-0645">Protease</keyword>
<evidence type="ECO:0000259" key="5">
    <source>
        <dbReference type="Pfam" id="PF04586"/>
    </source>
</evidence>
<comment type="caution">
    <text evidence="6">The sequence shown here is derived from an EMBL/GenBank/DDBJ whole genome shotgun (WGS) entry which is preliminary data.</text>
</comment>
<accession>A0A9X3AZ09</accession>
<dbReference type="Pfam" id="PF04586">
    <property type="entry name" value="Peptidase_S78"/>
    <property type="match status" value="1"/>
</dbReference>
<gene>
    <name evidence="6" type="ORF">NYR54_01720</name>
</gene>
<keyword evidence="1" id="KW-1188">Viral release from host cell</keyword>
<dbReference type="GO" id="GO:0006508">
    <property type="term" value="P:proteolysis"/>
    <property type="evidence" value="ECO:0007669"/>
    <property type="project" value="UniProtKB-KW"/>
</dbReference>
<evidence type="ECO:0000256" key="2">
    <source>
        <dbReference type="ARBA" id="ARBA00022670"/>
    </source>
</evidence>
<keyword evidence="7" id="KW-1185">Reference proteome</keyword>
<proteinExistence type="predicted"/>
<organism evidence="6 7">
    <name type="scientific">Chelativorans petroleitrophicus</name>
    <dbReference type="NCBI Taxonomy" id="2975484"/>
    <lineage>
        <taxon>Bacteria</taxon>
        <taxon>Pseudomonadati</taxon>
        <taxon>Pseudomonadota</taxon>
        <taxon>Alphaproteobacteria</taxon>
        <taxon>Hyphomicrobiales</taxon>
        <taxon>Phyllobacteriaceae</taxon>
        <taxon>Chelativorans</taxon>
    </lineage>
</organism>
<dbReference type="Proteomes" id="UP001149009">
    <property type="component" value="Unassembled WGS sequence"/>
</dbReference>
<evidence type="ECO:0000256" key="1">
    <source>
        <dbReference type="ARBA" id="ARBA00022612"/>
    </source>
</evidence>
<evidence type="ECO:0000256" key="3">
    <source>
        <dbReference type="ARBA" id="ARBA00022801"/>
    </source>
</evidence>
<feature type="compositionally biased region" description="Acidic residues" evidence="4">
    <location>
        <begin position="146"/>
        <end position="156"/>
    </location>
</feature>
<evidence type="ECO:0000313" key="6">
    <source>
        <dbReference type="EMBL" id="MCT8989014.1"/>
    </source>
</evidence>
<dbReference type="AlphaFoldDB" id="A0A9X3AZ09"/>